<evidence type="ECO:0000256" key="4">
    <source>
        <dbReference type="ARBA" id="ARBA00022741"/>
    </source>
</evidence>
<keyword evidence="7" id="KW-0501">Molybdenum cofactor biosynthesis</keyword>
<evidence type="ECO:0000313" key="10">
    <source>
        <dbReference type="Proteomes" id="UP000321617"/>
    </source>
</evidence>
<keyword evidence="3" id="KW-0479">Metal-binding</keyword>
<dbReference type="EMBL" id="VLLL01000006">
    <property type="protein sequence ID" value="TWJ11598.1"/>
    <property type="molecule type" value="Genomic_DNA"/>
</dbReference>
<protein>
    <submittedName>
        <fullName evidence="9">Molybdopterin-guanine dinucleotide biosynthesis protein A</fullName>
    </submittedName>
</protein>
<evidence type="ECO:0000256" key="3">
    <source>
        <dbReference type="ARBA" id="ARBA00022723"/>
    </source>
</evidence>
<organism evidence="9 10">
    <name type="scientific">Stackebrandtia albiflava</name>
    <dbReference type="NCBI Taxonomy" id="406432"/>
    <lineage>
        <taxon>Bacteria</taxon>
        <taxon>Bacillati</taxon>
        <taxon>Actinomycetota</taxon>
        <taxon>Actinomycetes</taxon>
        <taxon>Glycomycetales</taxon>
        <taxon>Glycomycetaceae</taxon>
        <taxon>Stackebrandtia</taxon>
    </lineage>
</organism>
<evidence type="ECO:0000256" key="5">
    <source>
        <dbReference type="ARBA" id="ARBA00022842"/>
    </source>
</evidence>
<keyword evidence="1" id="KW-0963">Cytoplasm</keyword>
<gene>
    <name evidence="9" type="ORF">LX16_2324</name>
</gene>
<feature type="domain" description="MobA-like NTP transferase" evidence="8">
    <location>
        <begin position="21"/>
        <end position="171"/>
    </location>
</feature>
<dbReference type="InterPro" id="IPR025877">
    <property type="entry name" value="MobA-like_NTP_Trfase"/>
</dbReference>
<evidence type="ECO:0000256" key="6">
    <source>
        <dbReference type="ARBA" id="ARBA00023134"/>
    </source>
</evidence>
<dbReference type="GO" id="GO:0005525">
    <property type="term" value="F:GTP binding"/>
    <property type="evidence" value="ECO:0007669"/>
    <property type="project" value="UniProtKB-KW"/>
</dbReference>
<dbReference type="PANTHER" id="PTHR19136:SF81">
    <property type="entry name" value="MOLYBDENUM COFACTOR GUANYLYLTRANSFERASE"/>
    <property type="match status" value="1"/>
</dbReference>
<reference evidence="9 10" key="1">
    <citation type="journal article" date="2013" name="Stand. Genomic Sci.">
        <title>Genomic Encyclopedia of Type Strains, Phase I: The one thousand microbial genomes (KMG-I) project.</title>
        <authorList>
            <person name="Kyrpides N.C."/>
            <person name="Woyke T."/>
            <person name="Eisen J.A."/>
            <person name="Garrity G."/>
            <person name="Lilburn T.G."/>
            <person name="Beck B.J."/>
            <person name="Whitman W.B."/>
            <person name="Hugenholtz P."/>
            <person name="Klenk H.P."/>
        </authorList>
    </citation>
    <scope>NUCLEOTIDE SEQUENCE [LARGE SCALE GENOMIC DNA]</scope>
    <source>
        <strain evidence="9 10">DSM 45044</strain>
    </source>
</reference>
<keyword evidence="4" id="KW-0547">Nucleotide-binding</keyword>
<dbReference type="AlphaFoldDB" id="A0A562V144"/>
<sequence length="209" mass="22498">MTHEPVVDPIGGEQPDARYAVVVLAGGAAVRMGGVPKPELTVGGRSLLRRVMDAAPQASPRVVVGDVLGRGFIVTIEDPPGGGPAYALRAGLAHIPSTVPLVLVLAADLPFLTPQVVEALCAASDDRYDGAVLVDHHGRPQWLCGVWRQPVLRDRLADCAPGTGMRQVLGTLRYAEVGWFDSDLPAWFDCDTPDSLEYARRLEREFRAR</sequence>
<evidence type="ECO:0000256" key="1">
    <source>
        <dbReference type="ARBA" id="ARBA00022490"/>
    </source>
</evidence>
<dbReference type="InterPro" id="IPR013482">
    <property type="entry name" value="Molybde_CF_guanTrfase"/>
</dbReference>
<keyword evidence="10" id="KW-1185">Reference proteome</keyword>
<evidence type="ECO:0000256" key="7">
    <source>
        <dbReference type="ARBA" id="ARBA00023150"/>
    </source>
</evidence>
<dbReference type="GO" id="GO:0046872">
    <property type="term" value="F:metal ion binding"/>
    <property type="evidence" value="ECO:0007669"/>
    <property type="project" value="UniProtKB-KW"/>
</dbReference>
<dbReference type="Pfam" id="PF12804">
    <property type="entry name" value="NTP_transf_3"/>
    <property type="match status" value="1"/>
</dbReference>
<evidence type="ECO:0000256" key="2">
    <source>
        <dbReference type="ARBA" id="ARBA00022679"/>
    </source>
</evidence>
<dbReference type="Proteomes" id="UP000321617">
    <property type="component" value="Unassembled WGS sequence"/>
</dbReference>
<dbReference type="GO" id="GO:0006777">
    <property type="term" value="P:Mo-molybdopterin cofactor biosynthetic process"/>
    <property type="evidence" value="ECO:0007669"/>
    <property type="project" value="UniProtKB-KW"/>
</dbReference>
<dbReference type="InterPro" id="IPR029044">
    <property type="entry name" value="Nucleotide-diphossugar_trans"/>
</dbReference>
<proteinExistence type="predicted"/>
<keyword evidence="2" id="KW-0808">Transferase</keyword>
<name>A0A562V144_9ACTN</name>
<evidence type="ECO:0000259" key="8">
    <source>
        <dbReference type="Pfam" id="PF12804"/>
    </source>
</evidence>
<comment type="caution">
    <text evidence="9">The sequence shown here is derived from an EMBL/GenBank/DDBJ whole genome shotgun (WGS) entry which is preliminary data.</text>
</comment>
<dbReference type="GO" id="GO:0016779">
    <property type="term" value="F:nucleotidyltransferase activity"/>
    <property type="evidence" value="ECO:0007669"/>
    <property type="project" value="TreeGrafter"/>
</dbReference>
<dbReference type="CDD" id="cd02503">
    <property type="entry name" value="MobA"/>
    <property type="match status" value="1"/>
</dbReference>
<evidence type="ECO:0000313" key="9">
    <source>
        <dbReference type="EMBL" id="TWJ11598.1"/>
    </source>
</evidence>
<keyword evidence="5" id="KW-0460">Magnesium</keyword>
<dbReference type="SUPFAM" id="SSF53448">
    <property type="entry name" value="Nucleotide-diphospho-sugar transferases"/>
    <property type="match status" value="1"/>
</dbReference>
<accession>A0A562V144</accession>
<dbReference type="Gene3D" id="3.90.550.10">
    <property type="entry name" value="Spore Coat Polysaccharide Biosynthesis Protein SpsA, Chain A"/>
    <property type="match status" value="1"/>
</dbReference>
<keyword evidence="6" id="KW-0342">GTP-binding</keyword>
<dbReference type="PANTHER" id="PTHR19136">
    <property type="entry name" value="MOLYBDENUM COFACTOR GUANYLYLTRANSFERASE"/>
    <property type="match status" value="1"/>
</dbReference>